<accession>A0A0F0CVM7</accession>
<feature type="domain" description="Type II secretion system protein GspE N-terminal" evidence="1">
    <location>
        <begin position="65"/>
        <end position="150"/>
    </location>
</feature>
<evidence type="ECO:0000313" key="3">
    <source>
        <dbReference type="Proteomes" id="UP000033428"/>
    </source>
</evidence>
<reference evidence="2 3" key="1">
    <citation type="submission" date="2015-02" db="EMBL/GenBank/DDBJ databases">
        <title>Single-cell genomics of uncultivated deep-branching MTB reveals a conserved set of magnetosome genes.</title>
        <authorList>
            <person name="Kolinko S."/>
            <person name="Richter M."/>
            <person name="Glockner F.O."/>
            <person name="Brachmann A."/>
            <person name="Schuler D."/>
        </authorList>
    </citation>
    <scope>NUCLEOTIDE SEQUENCE [LARGE SCALE GENOMIC DNA]</scope>
    <source>
        <strain evidence="2">SKK-01</strain>
    </source>
</reference>
<dbReference type="GO" id="GO:0005886">
    <property type="term" value="C:plasma membrane"/>
    <property type="evidence" value="ECO:0007669"/>
    <property type="project" value="TreeGrafter"/>
</dbReference>
<dbReference type="EMBL" id="JYNY01000113">
    <property type="protein sequence ID" value="KJJ85616.1"/>
    <property type="molecule type" value="Genomic_DNA"/>
</dbReference>
<keyword evidence="3" id="KW-1185">Reference proteome</keyword>
<dbReference type="Gene3D" id="3.30.300.160">
    <property type="entry name" value="Type II secretion system, protein E, N-terminal domain"/>
    <property type="match status" value="1"/>
</dbReference>
<dbReference type="AlphaFoldDB" id="A0A0F0CVM7"/>
<dbReference type="InterPro" id="IPR007831">
    <property type="entry name" value="T2SS_GspE_N"/>
</dbReference>
<dbReference type="GO" id="GO:0016887">
    <property type="term" value="F:ATP hydrolysis activity"/>
    <property type="evidence" value="ECO:0007669"/>
    <property type="project" value="TreeGrafter"/>
</dbReference>
<name>A0A0F0CVM7_9BACT</name>
<proteinExistence type="predicted"/>
<dbReference type="PANTHER" id="PTHR30258:SF1">
    <property type="entry name" value="PROTEIN TRANSPORT PROTEIN HOFB HOMOLOG"/>
    <property type="match status" value="1"/>
</dbReference>
<evidence type="ECO:0000259" key="1">
    <source>
        <dbReference type="Pfam" id="PF05157"/>
    </source>
</evidence>
<dbReference type="Proteomes" id="UP000033428">
    <property type="component" value="Unassembled WGS sequence"/>
</dbReference>
<dbReference type="InterPro" id="IPR037257">
    <property type="entry name" value="T2SS_E_N_sf"/>
</dbReference>
<sequence length="153" mass="16834">MTVLMKKRIEEKLGEILIRQGAISKQMLEDALQEQAVSGGLVGEILIKKGHVSELDISQAIAAQYGFPFISVENYDVNPLAVKLLSEDKAREFGVLPMDVIGNVFMVAMANPMNNKAIDEIGIITQKKVQVFLAVMTAIKTAIDKVYADVRNK</sequence>
<protein>
    <submittedName>
        <fullName evidence="2">Protein containing General secretory system II, protein E</fullName>
    </submittedName>
</protein>
<dbReference type="Pfam" id="PF05157">
    <property type="entry name" value="MshEN"/>
    <property type="match status" value="1"/>
</dbReference>
<dbReference type="SUPFAM" id="SSF160246">
    <property type="entry name" value="EspE N-terminal domain-like"/>
    <property type="match status" value="1"/>
</dbReference>
<evidence type="ECO:0000313" key="2">
    <source>
        <dbReference type="EMBL" id="KJJ85616.1"/>
    </source>
</evidence>
<organism evidence="2 3">
    <name type="scientific">Candidatus Omnitrophus magneticus</name>
    <dbReference type="NCBI Taxonomy" id="1609969"/>
    <lineage>
        <taxon>Bacteria</taxon>
        <taxon>Pseudomonadati</taxon>
        <taxon>Candidatus Omnitrophota</taxon>
        <taxon>Candidatus Omnitrophus</taxon>
    </lineage>
</organism>
<gene>
    <name evidence="2" type="ORF">OMAG_000521</name>
</gene>
<comment type="caution">
    <text evidence="2">The sequence shown here is derived from an EMBL/GenBank/DDBJ whole genome shotgun (WGS) entry which is preliminary data.</text>
</comment>
<dbReference type="PANTHER" id="PTHR30258">
    <property type="entry name" value="TYPE II SECRETION SYSTEM PROTEIN GSPE-RELATED"/>
    <property type="match status" value="1"/>
</dbReference>